<evidence type="ECO:0000259" key="12">
    <source>
        <dbReference type="PROSITE" id="PS01225"/>
    </source>
</evidence>
<evidence type="ECO:0000259" key="15">
    <source>
        <dbReference type="PROSITE" id="PS51390"/>
    </source>
</evidence>
<dbReference type="GO" id="GO:0005615">
    <property type="term" value="C:extracellular space"/>
    <property type="evidence" value="ECO:0007669"/>
    <property type="project" value="TreeGrafter"/>
</dbReference>
<dbReference type="InterPro" id="IPR036880">
    <property type="entry name" value="Kunitz_BPTI_sf"/>
</dbReference>
<dbReference type="InterPro" id="IPR003598">
    <property type="entry name" value="Ig_sub2"/>
</dbReference>
<feature type="domain" description="BPTI/Kunitz inhibitor" evidence="13">
    <location>
        <begin position="685"/>
        <end position="757"/>
    </location>
</feature>
<dbReference type="InterPro" id="IPR050098">
    <property type="entry name" value="TFPI/VKTCI-like"/>
</dbReference>
<dbReference type="Gene3D" id="2.60.40.10">
    <property type="entry name" value="Immunoglobulins"/>
    <property type="match status" value="4"/>
</dbReference>
<dbReference type="SMART" id="SM00131">
    <property type="entry name" value="KU"/>
    <property type="match status" value="7"/>
</dbReference>
<feature type="compositionally biased region" description="Low complexity" evidence="11">
    <location>
        <begin position="36"/>
        <end position="59"/>
    </location>
</feature>
<dbReference type="Gene3D" id="4.10.410.10">
    <property type="entry name" value="Pancreatic trypsin inhibitor Kunitz domain"/>
    <property type="match status" value="8"/>
</dbReference>
<feature type="non-terminal residue" evidence="16">
    <location>
        <position position="1"/>
    </location>
</feature>
<feature type="domain" description="Ig-like" evidence="14">
    <location>
        <begin position="1731"/>
        <end position="1820"/>
    </location>
</feature>
<keyword evidence="4" id="KW-0722">Serine protease inhibitor</keyword>
<dbReference type="Pfam" id="PF00014">
    <property type="entry name" value="Kunitz_BPTI"/>
    <property type="match status" value="8"/>
</dbReference>
<feature type="compositionally biased region" description="Low complexity" evidence="11">
    <location>
        <begin position="129"/>
        <end position="212"/>
    </location>
</feature>
<dbReference type="Pfam" id="PF13927">
    <property type="entry name" value="Ig_3"/>
    <property type="match status" value="1"/>
</dbReference>
<dbReference type="GO" id="GO:0004867">
    <property type="term" value="F:serine-type endopeptidase inhibitor activity"/>
    <property type="evidence" value="ECO:0007669"/>
    <property type="project" value="UniProtKB-KW"/>
</dbReference>
<evidence type="ECO:0000256" key="5">
    <source>
        <dbReference type="ARBA" id="ARBA00023157"/>
    </source>
</evidence>
<feature type="compositionally biased region" description="Low complexity" evidence="11">
    <location>
        <begin position="244"/>
        <end position="309"/>
    </location>
</feature>
<keyword evidence="3" id="KW-0646">Protease inhibitor</keyword>
<dbReference type="PANTHER" id="PTHR10083">
    <property type="entry name" value="KUNITZ-TYPE PROTEASE INHIBITOR-RELATED"/>
    <property type="match status" value="1"/>
</dbReference>
<dbReference type="PANTHER" id="PTHR10083:SF374">
    <property type="entry name" value="BPTI_KUNITZ INHIBITOR DOMAIN-CONTAINING PROTEIN"/>
    <property type="match status" value="1"/>
</dbReference>
<keyword evidence="17" id="KW-1185">Reference proteome</keyword>
<dbReference type="PROSITE" id="PS01225">
    <property type="entry name" value="CTCK_2"/>
    <property type="match status" value="1"/>
</dbReference>
<dbReference type="CDD" id="cd00109">
    <property type="entry name" value="Kunitz-type"/>
    <property type="match status" value="4"/>
</dbReference>
<dbReference type="InterPro" id="IPR007110">
    <property type="entry name" value="Ig-like_dom"/>
</dbReference>
<dbReference type="SMART" id="SM00409">
    <property type="entry name" value="IG"/>
    <property type="match status" value="3"/>
</dbReference>
<feature type="domain" description="BPTI/Kunitz inhibitor" evidence="13">
    <location>
        <begin position="986"/>
        <end position="1051"/>
    </location>
</feature>
<dbReference type="InterPro" id="IPR006207">
    <property type="entry name" value="Cys_knot_C"/>
</dbReference>
<feature type="domain" description="BPTI/Kunitz inhibitor" evidence="13">
    <location>
        <begin position="1134"/>
        <end position="1184"/>
    </location>
</feature>
<evidence type="ECO:0000256" key="9">
    <source>
        <dbReference type="ARBA" id="ARBA00068688"/>
    </source>
</evidence>
<dbReference type="PROSITE" id="PS50835">
    <property type="entry name" value="IG_LIKE"/>
    <property type="match status" value="3"/>
</dbReference>
<dbReference type="FunFam" id="2.60.40.10:FF:000032">
    <property type="entry name" value="palladin isoform X1"/>
    <property type="match status" value="1"/>
</dbReference>
<feature type="domain" description="CTCK" evidence="12">
    <location>
        <begin position="1204"/>
        <end position="1298"/>
    </location>
</feature>
<accession>A0A0L7LQR5</accession>
<feature type="domain" description="WAP" evidence="15">
    <location>
        <begin position="1521"/>
        <end position="1569"/>
    </location>
</feature>
<feature type="non-terminal residue" evidence="16">
    <location>
        <position position="1891"/>
    </location>
</feature>
<sequence length="1891" mass="202634">TGSTETLSTDDLTTDTDSDETGPGSTTDTLIDDTDSTLSSDDLIARSGTGSTETLSTDDLTTDTDSDETGSGSTTDTLIDDTADTPTGVDETTTAKPTDKTTRRLMLPDDTDEFFVTTEASETTESGPTDTSETTEASGTTESGPTDTSETTEASGTTESGPTDTSETTEASGTTESGSTDTSETTEASETTESGSTDTSETTEASGTTESGPTDTSETTEASGPTESGTTDTEASGTTESGPTDTSETTEASGTTESGPTDTSETTEASGTTESGPTDTSETTEASETTESGPTDTSETTEASETTESGPTDTSETTEASGTTVSGPTDTSETTEASGPTESGPTDTSETTEASGSTESGSTDTSETTQAIETTESGSTNTSETTEASDTTESGSTDTSETTEAIETTESGSTDTSETTEASDTTESGSTDTSETTEASGTTESGSTDTSETTEAIGTTESGSTDTSETTEAIGTTESVSTLSSETVPETEPPSTTTLAYEGCEVSEFGCCFDNVTEAAGPDQQGCPCDDSKFGCCFDGVSPAFEGCLKNCNASAYGCCPDGESPAHGPNREGCCLRSAFGCCPDNYNFARGPHLEGCACHAYQFGCCSDGVTIASGPDGQGCHCIQSKYKCCGDGETHATGPNHEGCDCSSSKYGCCPDGHTEATGPKFQGCTDAPEDKQDACKLPQSKGACLSYNVRWYYDSQRESCTNFGSCVGNFPRWGFNQETRKCEQFTWGGCEGNPNRFSSEAACTMRCDPPGKPKPECSKPQEVGNCSETEAVWSFSQSENRCVPFYYTGCGGNDNRFSSLEACEDSCPGAYGEYLQSGVFFRTTKPRCRQFYYGGCGGNTNKFNSEQECQSDCQPIPTTSTISVSWQWTPAHALTSQRAGVTMTSQAVAPPSNTEDVEETGTISQTNSSRAERSVKADARLDQLLPNEDISTDCAIYPSMEACSAEQAGEVWYLNVATRECTAHQNLADGERCRTTGYPLDPGACSSFVPKYFFNETSDRCEQFAYGGCLEPGNCLGRYELWYYEERSNRFESRDACEGRCLQQPGEVAITTTTTQAPVQPVEPECTTPDSLAPCGANETVFYYDAGTSTCRVSGFGGCRHPNSYGSEEECERRCGVFRGLDVCRAQVDPGPCRAAFSKYFFDAATGACKEFVYGGCQGGPNRFSTEEECKDICEGARPPAPACLQEVATGESCGTLPSRRWHYSPARAACLVFAYQGCGGNDNNFVSYEECADVCNIPLDTNARDALCEPYKSECYALESRCEYGIRVTMAYDGCQHCSCEEPPNCERERQECERLRCPYGVDRTTGDNDAPQAPQASTNTEPNISEEEGGTATLKCIFHGNPPPKITWRFGEITIDGNHDRYRLLSDDNTNEVPSECQPFEEHCARLSCPYGLQKTKMPRGCVRCSCVQVEVNCTVLSLECDNLKCNYGVERIRGDDGCERCKCMQHPCANKQCPEMECCVATPYRDAVTQENRYMQVHATPVCEQAVSREGVLRGDSVPRRRDAGEPLLEKVGSCPADGALGTESACRRECNDDADCRAVGKCCSQGCSRICLNPVEPTTRAPVTQHVTTYNPDPVIGPAFIAGEANVVIYGELDQPLEVRCQSYGHPTPAVYWYKGLNGPMVPIDNPQYEARGQILTIRKLSFEMLGEYACYAYNGQGKPATWVVTVKAYQPDDNAIDGRYLVPQDRVVFVTPREPTTDTTTTTTTTTQKPEIQTRPYIVEVHTELRPASTSISAGAELSLPCDVDGYPEPRVTWTKDGAQLAPTDRMWITDTRLTIPRATISDSGEYRCHASNQYSTHSSTVQINVQGNTHTIPRATISDSGEYRCHASNQYSTHSSTVQINVQGKDSFTLIQLISFKMEAIFLYVCENEFLRKIK</sequence>
<keyword evidence="5" id="KW-1015">Disulfide bond</keyword>
<feature type="region of interest" description="Disordered" evidence="11">
    <location>
        <begin position="896"/>
        <end position="925"/>
    </location>
</feature>
<name>A0A0L7LQR5_OPEBR</name>
<evidence type="ECO:0000313" key="16">
    <source>
        <dbReference type="EMBL" id="KOB77775.1"/>
    </source>
</evidence>
<keyword evidence="7" id="KW-0393">Immunoglobulin domain</keyword>
<dbReference type="STRING" id="104452.A0A0L7LQR5"/>
<feature type="compositionally biased region" description="Polar residues" evidence="11">
    <location>
        <begin position="310"/>
        <end position="345"/>
    </location>
</feature>
<dbReference type="InterPro" id="IPR013098">
    <property type="entry name" value="Ig_I-set"/>
</dbReference>
<dbReference type="InterPro" id="IPR008197">
    <property type="entry name" value="WAP_dom"/>
</dbReference>
<feature type="domain" description="BPTI/Kunitz inhibitor" evidence="13">
    <location>
        <begin position="1194"/>
        <end position="1246"/>
    </location>
</feature>
<feature type="domain" description="BPTI/Kunitz inhibitor" evidence="13">
    <location>
        <begin position="830"/>
        <end position="863"/>
    </location>
</feature>
<evidence type="ECO:0000256" key="11">
    <source>
        <dbReference type="SAM" id="MobiDB-lite"/>
    </source>
</evidence>
<reference evidence="16 17" key="1">
    <citation type="journal article" date="2015" name="Genome Biol. Evol.">
        <title>The genome of winter moth (Operophtera brumata) provides a genomic perspective on sexual dimorphism and phenology.</title>
        <authorList>
            <person name="Derks M.F."/>
            <person name="Smit S."/>
            <person name="Salis L."/>
            <person name="Schijlen E."/>
            <person name="Bossers A."/>
            <person name="Mateman C."/>
            <person name="Pijl A.S."/>
            <person name="de Ridder D."/>
            <person name="Groenen M.A."/>
            <person name="Visser M.E."/>
            <person name="Megens H.J."/>
        </authorList>
    </citation>
    <scope>NUCLEOTIDE SEQUENCE [LARGE SCALE GENOMIC DNA]</scope>
    <source>
        <strain evidence="16">WM2013NL</strain>
        <tissue evidence="16">Head and thorax</tissue>
    </source>
</reference>
<dbReference type="Proteomes" id="UP000037510">
    <property type="component" value="Unassembled WGS sequence"/>
</dbReference>
<dbReference type="InterPro" id="IPR036179">
    <property type="entry name" value="Ig-like_dom_sf"/>
</dbReference>
<feature type="region of interest" description="Disordered" evidence="11">
    <location>
        <begin position="1"/>
        <end position="497"/>
    </location>
</feature>
<evidence type="ECO:0000256" key="8">
    <source>
        <dbReference type="ARBA" id="ARBA00061228"/>
    </source>
</evidence>
<dbReference type="InterPro" id="IPR036645">
    <property type="entry name" value="Elafin-like_sf"/>
</dbReference>
<feature type="domain" description="BPTI/Kunitz inhibitor" evidence="13">
    <location>
        <begin position="767"/>
        <end position="817"/>
    </location>
</feature>
<feature type="compositionally biased region" description="Polar residues" evidence="11">
    <location>
        <begin position="213"/>
        <end position="243"/>
    </location>
</feature>
<evidence type="ECO:0000256" key="6">
    <source>
        <dbReference type="ARBA" id="ARBA00023180"/>
    </source>
</evidence>
<dbReference type="PROSITE" id="PS51390">
    <property type="entry name" value="WAP"/>
    <property type="match status" value="1"/>
</dbReference>
<evidence type="ECO:0000256" key="3">
    <source>
        <dbReference type="ARBA" id="ARBA00022690"/>
    </source>
</evidence>
<feature type="compositionally biased region" description="Polar residues" evidence="11">
    <location>
        <begin position="1326"/>
        <end position="1335"/>
    </location>
</feature>
<evidence type="ECO:0000259" key="13">
    <source>
        <dbReference type="PROSITE" id="PS50279"/>
    </source>
</evidence>
<dbReference type="Pfam" id="PF07679">
    <property type="entry name" value="I-set"/>
    <property type="match status" value="1"/>
</dbReference>
<dbReference type="PROSITE" id="PS50279">
    <property type="entry name" value="BPTI_KUNITZ_2"/>
    <property type="match status" value="7"/>
</dbReference>
<dbReference type="SMART" id="SM00408">
    <property type="entry name" value="IGc2"/>
    <property type="match status" value="3"/>
</dbReference>
<evidence type="ECO:0000256" key="4">
    <source>
        <dbReference type="ARBA" id="ARBA00022900"/>
    </source>
</evidence>
<dbReference type="PRINTS" id="PR00759">
    <property type="entry name" value="BASICPTASE"/>
</dbReference>
<comment type="subcellular location">
    <subcellularLocation>
        <location evidence="1">Secreted</location>
    </subcellularLocation>
</comment>
<evidence type="ECO:0000259" key="14">
    <source>
        <dbReference type="PROSITE" id="PS50835"/>
    </source>
</evidence>
<evidence type="ECO:0000256" key="1">
    <source>
        <dbReference type="ARBA" id="ARBA00004613"/>
    </source>
</evidence>
<dbReference type="SUPFAM" id="SSF57256">
    <property type="entry name" value="Elafin-like"/>
    <property type="match status" value="1"/>
</dbReference>
<dbReference type="SMART" id="SM00217">
    <property type="entry name" value="WAP"/>
    <property type="match status" value="1"/>
</dbReference>
<dbReference type="InterPro" id="IPR003599">
    <property type="entry name" value="Ig_sub"/>
</dbReference>
<feature type="compositionally biased region" description="Polar residues" evidence="11">
    <location>
        <begin position="118"/>
        <end position="128"/>
    </location>
</feature>
<feature type="region of interest" description="Disordered" evidence="11">
    <location>
        <begin position="1315"/>
        <end position="1339"/>
    </location>
</feature>
<dbReference type="SUPFAM" id="SSF48726">
    <property type="entry name" value="Immunoglobulin"/>
    <property type="match status" value="3"/>
</dbReference>
<feature type="domain" description="Ig-like" evidence="14">
    <location>
        <begin position="1586"/>
        <end position="1680"/>
    </location>
</feature>
<feature type="domain" description="Ig-like" evidence="14">
    <location>
        <begin position="1326"/>
        <end position="1360"/>
    </location>
</feature>
<evidence type="ECO:0000256" key="7">
    <source>
        <dbReference type="ARBA" id="ARBA00023319"/>
    </source>
</evidence>
<feature type="compositionally biased region" description="Low complexity" evidence="11">
    <location>
        <begin position="346"/>
        <end position="497"/>
    </location>
</feature>
<comment type="caution">
    <text evidence="16">The sequence shown here is derived from an EMBL/GenBank/DDBJ whole genome shotgun (WGS) entry which is preliminary data.</text>
</comment>
<feature type="domain" description="BPTI/Kunitz inhibitor" evidence="13">
    <location>
        <begin position="1076"/>
        <end position="1125"/>
    </location>
</feature>
<feature type="compositionally biased region" description="Low complexity" evidence="11">
    <location>
        <begin position="84"/>
        <end position="96"/>
    </location>
</feature>
<organism evidence="16 17">
    <name type="scientific">Operophtera brumata</name>
    <name type="common">Winter moth</name>
    <name type="synonym">Phalaena brumata</name>
    <dbReference type="NCBI Taxonomy" id="104452"/>
    <lineage>
        <taxon>Eukaryota</taxon>
        <taxon>Metazoa</taxon>
        <taxon>Ecdysozoa</taxon>
        <taxon>Arthropoda</taxon>
        <taxon>Hexapoda</taxon>
        <taxon>Insecta</taxon>
        <taxon>Pterygota</taxon>
        <taxon>Neoptera</taxon>
        <taxon>Endopterygota</taxon>
        <taxon>Lepidoptera</taxon>
        <taxon>Glossata</taxon>
        <taxon>Ditrysia</taxon>
        <taxon>Geometroidea</taxon>
        <taxon>Geometridae</taxon>
        <taxon>Larentiinae</taxon>
        <taxon>Operophtera</taxon>
    </lineage>
</organism>
<gene>
    <name evidence="16" type="ORF">OBRU01_03470</name>
</gene>
<dbReference type="InterPro" id="IPR002223">
    <property type="entry name" value="Kunitz_BPTI"/>
</dbReference>
<evidence type="ECO:0000256" key="10">
    <source>
        <dbReference type="PROSITE-ProRule" id="PRU00039"/>
    </source>
</evidence>
<dbReference type="SUPFAM" id="SSF57362">
    <property type="entry name" value="BPTI-like"/>
    <property type="match status" value="8"/>
</dbReference>
<protein>
    <recommendedName>
        <fullName evidence="9">Hemolin</fullName>
    </recommendedName>
</protein>
<comment type="caution">
    <text evidence="10">Lacks conserved residue(s) required for the propagation of feature annotation.</text>
</comment>
<proteinExistence type="inferred from homology"/>
<evidence type="ECO:0000256" key="2">
    <source>
        <dbReference type="ARBA" id="ARBA00022525"/>
    </source>
</evidence>
<dbReference type="PROSITE" id="PS00280">
    <property type="entry name" value="BPTI_KUNITZ_1"/>
    <property type="match status" value="4"/>
</dbReference>
<evidence type="ECO:0000313" key="17">
    <source>
        <dbReference type="Proteomes" id="UP000037510"/>
    </source>
</evidence>
<dbReference type="CDD" id="cd00096">
    <property type="entry name" value="Ig"/>
    <property type="match status" value="1"/>
</dbReference>
<keyword evidence="6" id="KW-0325">Glycoprotein</keyword>
<dbReference type="EMBL" id="JTDY01000306">
    <property type="protein sequence ID" value="KOB77775.1"/>
    <property type="molecule type" value="Genomic_DNA"/>
</dbReference>
<dbReference type="InterPro" id="IPR013783">
    <property type="entry name" value="Ig-like_fold"/>
</dbReference>
<comment type="similarity">
    <text evidence="8">Belongs to the hemolin family.</text>
</comment>
<keyword evidence="2" id="KW-0964">Secreted</keyword>
<dbReference type="InterPro" id="IPR020901">
    <property type="entry name" value="Prtase_inh_Kunz-CS"/>
</dbReference>
<dbReference type="FunFam" id="4.10.410.10:FF:000020">
    <property type="entry name" value="Collagen, type VI, alpha 3"/>
    <property type="match status" value="1"/>
</dbReference>
<feature type="compositionally biased region" description="Low complexity" evidence="11">
    <location>
        <begin position="1"/>
        <end position="11"/>
    </location>
</feature>